<evidence type="ECO:0000256" key="1">
    <source>
        <dbReference type="ARBA" id="ARBA00002151"/>
    </source>
</evidence>
<evidence type="ECO:0000256" key="2">
    <source>
        <dbReference type="ARBA" id="ARBA00004882"/>
    </source>
</evidence>
<comment type="cofactor">
    <cofactor evidence="15 18">
        <name>Zn(2+)</name>
        <dbReference type="ChEBI" id="CHEBI:29105"/>
    </cofactor>
    <text evidence="15 18">Binds 1 zinc ion.</text>
</comment>
<feature type="binding site" evidence="17">
    <location>
        <position position="207"/>
    </location>
    <ligand>
        <name>substrate</name>
    </ligand>
</feature>
<keyword evidence="9 15" id="KW-0862">Zinc</keyword>
<accession>A0A1M7KQD0</accession>
<comment type="similarity">
    <text evidence="4 15">In the N-terminal section; belongs to the cytidine and deoxycytidylate deaminase family.</text>
</comment>
<keyword evidence="10 15" id="KW-0521">NADP</keyword>
<dbReference type="Pfam" id="PF01872">
    <property type="entry name" value="RibD_C"/>
    <property type="match status" value="1"/>
</dbReference>
<comment type="catalytic activity">
    <reaction evidence="14 15">
        <text>2,5-diamino-6-hydroxy-4-(5-phosphoribosylamino)-pyrimidine + H2O + H(+) = 5-amino-6-(5-phospho-D-ribosylamino)uracil + NH4(+)</text>
        <dbReference type="Rhea" id="RHEA:21868"/>
        <dbReference type="ChEBI" id="CHEBI:15377"/>
        <dbReference type="ChEBI" id="CHEBI:15378"/>
        <dbReference type="ChEBI" id="CHEBI:28938"/>
        <dbReference type="ChEBI" id="CHEBI:58453"/>
        <dbReference type="ChEBI" id="CHEBI:58614"/>
        <dbReference type="EC" id="3.5.4.26"/>
    </reaction>
</comment>
<keyword evidence="7 15" id="KW-0479">Metal-binding</keyword>
<evidence type="ECO:0000256" key="6">
    <source>
        <dbReference type="ARBA" id="ARBA00022619"/>
    </source>
</evidence>
<dbReference type="GO" id="GO:0009231">
    <property type="term" value="P:riboflavin biosynthetic process"/>
    <property type="evidence" value="ECO:0007669"/>
    <property type="project" value="UniProtKB-UniPathway"/>
</dbReference>
<dbReference type="PIRSF" id="PIRSF006769">
    <property type="entry name" value="RibD"/>
    <property type="match status" value="1"/>
</dbReference>
<dbReference type="InterPro" id="IPR002734">
    <property type="entry name" value="RibDG_C"/>
</dbReference>
<dbReference type="Proteomes" id="UP000184038">
    <property type="component" value="Unassembled WGS sequence"/>
</dbReference>
<dbReference type="SUPFAM" id="SSF53597">
    <property type="entry name" value="Dihydrofolate reductase-like"/>
    <property type="match status" value="1"/>
</dbReference>
<dbReference type="InterPro" id="IPR024072">
    <property type="entry name" value="DHFR-like_dom_sf"/>
</dbReference>
<feature type="binding site" evidence="18">
    <location>
        <position position="53"/>
    </location>
    <ligand>
        <name>Zn(2+)</name>
        <dbReference type="ChEBI" id="CHEBI:29105"/>
        <note>catalytic</note>
    </ligand>
</feature>
<dbReference type="PANTHER" id="PTHR38011:SF7">
    <property type="entry name" value="2,5-DIAMINO-6-RIBOSYLAMINO-4(3H)-PYRIMIDINONE 5'-PHOSPHATE REDUCTASE"/>
    <property type="match status" value="1"/>
</dbReference>
<feature type="binding site" evidence="17">
    <location>
        <position position="203"/>
    </location>
    <ligand>
        <name>substrate</name>
    </ligand>
</feature>
<evidence type="ECO:0000256" key="7">
    <source>
        <dbReference type="ARBA" id="ARBA00022723"/>
    </source>
</evidence>
<feature type="binding site" evidence="18">
    <location>
        <position position="78"/>
    </location>
    <ligand>
        <name>Zn(2+)</name>
        <dbReference type="ChEBI" id="CHEBI:29105"/>
        <note>catalytic</note>
    </ligand>
</feature>
<dbReference type="Pfam" id="PF00383">
    <property type="entry name" value="dCMP_cyt_deam_1"/>
    <property type="match status" value="1"/>
</dbReference>
<dbReference type="GO" id="GO:0008703">
    <property type="term" value="F:5-amino-6-(5-phosphoribosylamino)uracil reductase activity"/>
    <property type="evidence" value="ECO:0007669"/>
    <property type="project" value="UniProtKB-EC"/>
</dbReference>
<comment type="pathway">
    <text evidence="3 15">Cofactor biosynthesis; riboflavin biosynthesis; 5-amino-6-(D-ribitylamino)uracil from GTP: step 3/4.</text>
</comment>
<keyword evidence="21" id="KW-1185">Reference proteome</keyword>
<evidence type="ECO:0000256" key="11">
    <source>
        <dbReference type="ARBA" id="ARBA00023002"/>
    </source>
</evidence>
<dbReference type="RefSeq" id="WP_073288856.1">
    <property type="nucleotide sequence ID" value="NZ_FRCP01000014.1"/>
</dbReference>
<feature type="binding site" evidence="17">
    <location>
        <position position="171"/>
    </location>
    <ligand>
        <name>substrate</name>
    </ligand>
</feature>
<evidence type="ECO:0000256" key="13">
    <source>
        <dbReference type="ARBA" id="ARBA00049861"/>
    </source>
</evidence>
<gene>
    <name evidence="20" type="ORF">SAMN02746066_02858</name>
</gene>
<evidence type="ECO:0000256" key="3">
    <source>
        <dbReference type="ARBA" id="ARBA00004910"/>
    </source>
</evidence>
<dbReference type="InterPro" id="IPR011549">
    <property type="entry name" value="RibD_C"/>
</dbReference>
<dbReference type="CDD" id="cd01284">
    <property type="entry name" value="Riboflavin_deaminase-reductase"/>
    <property type="match status" value="1"/>
</dbReference>
<feature type="binding site" evidence="17">
    <location>
        <position position="187"/>
    </location>
    <ligand>
        <name>substrate</name>
    </ligand>
</feature>
<reference evidence="20 21" key="1">
    <citation type="submission" date="2016-11" db="EMBL/GenBank/DDBJ databases">
        <authorList>
            <person name="Jaros S."/>
            <person name="Januszkiewicz K."/>
            <person name="Wedrychowicz H."/>
        </authorList>
    </citation>
    <scope>NUCLEOTIDE SEQUENCE [LARGE SCALE GENOMIC DNA]</scope>
    <source>
        <strain evidence="20 21">DSM 15930</strain>
    </source>
</reference>
<comment type="function">
    <text evidence="1 15">Converts 2,5-diamino-6-(ribosylamino)-4(3h)-pyrimidinone 5'-phosphate into 5-amino-6-(ribosylamino)-2,4(1h,3h)-pyrimidinedione 5'-phosphate.</text>
</comment>
<dbReference type="SUPFAM" id="SSF53927">
    <property type="entry name" value="Cytidine deaminase-like"/>
    <property type="match status" value="1"/>
</dbReference>
<keyword evidence="11 15" id="KW-0560">Oxidoreductase</keyword>
<dbReference type="EC" id="3.5.4.26" evidence="15"/>
<evidence type="ECO:0000256" key="5">
    <source>
        <dbReference type="ARBA" id="ARBA00007417"/>
    </source>
</evidence>
<dbReference type="PROSITE" id="PS51747">
    <property type="entry name" value="CYT_DCMP_DEAMINASES_2"/>
    <property type="match status" value="1"/>
</dbReference>
<dbReference type="FunFam" id="3.40.140.10:FF:000025">
    <property type="entry name" value="Riboflavin biosynthesis protein RibD"/>
    <property type="match status" value="1"/>
</dbReference>
<name>A0A1M7KQD0_9FIRM</name>
<sequence length="371" mass="40874">MDDLEDLKYMQVALELARKGAGWVNPNPMVGAVIVRDGIIIGKGYHEKFGGLHAERNALAFCTDSPRNATLYVTLEPCCHYGKTPPCTEAIIRSGIARVVIGTLDPNPIVSGKGVEILRSHNIQVDIGVLEEKCKDLIKIFTHFIANKRPYIVMKYAMTMDGKIATYTNQSRWITGGKARGHVHSNRHIYSSIMVGVNTVINDDPLLTCRLENSKNPIRIICDTNLRTPLTSKIVQTAKEVDTIIVTCEEDTLRHEAYQKAGCKIIVVGRLDNHVNLKELIGVLGNMNIDSVMLEGGSTLNWSALKYHIVDCIHVYIAPKLLGGVSAQSPIGGLGIDDPNHAIKLTEPKITRLGEDLLLESEVIYTCLQES</sequence>
<evidence type="ECO:0000256" key="18">
    <source>
        <dbReference type="PIRSR" id="PIRSR006769-3"/>
    </source>
</evidence>
<dbReference type="EC" id="1.1.1.193" evidence="15"/>
<evidence type="ECO:0000256" key="15">
    <source>
        <dbReference type="PIRNR" id="PIRNR006769"/>
    </source>
</evidence>
<evidence type="ECO:0000256" key="10">
    <source>
        <dbReference type="ARBA" id="ARBA00022857"/>
    </source>
</evidence>
<dbReference type="NCBIfam" id="TIGR00227">
    <property type="entry name" value="ribD_Cterm"/>
    <property type="match status" value="1"/>
</dbReference>
<evidence type="ECO:0000313" key="20">
    <source>
        <dbReference type="EMBL" id="SHM67210.1"/>
    </source>
</evidence>
<comment type="catalytic activity">
    <reaction evidence="13 15">
        <text>5-amino-6-(5-phospho-D-ribitylamino)uracil + NADP(+) = 5-amino-6-(5-phospho-D-ribosylamino)uracil + NADPH + H(+)</text>
        <dbReference type="Rhea" id="RHEA:17845"/>
        <dbReference type="ChEBI" id="CHEBI:15378"/>
        <dbReference type="ChEBI" id="CHEBI:57783"/>
        <dbReference type="ChEBI" id="CHEBI:58349"/>
        <dbReference type="ChEBI" id="CHEBI:58421"/>
        <dbReference type="ChEBI" id="CHEBI:58453"/>
        <dbReference type="EC" id="1.1.1.193"/>
    </reaction>
</comment>
<dbReference type="InterPro" id="IPR002125">
    <property type="entry name" value="CMP_dCMP_dom"/>
</dbReference>
<feature type="binding site" evidence="17">
    <location>
        <position position="173"/>
    </location>
    <ligand>
        <name>NADP(+)</name>
        <dbReference type="ChEBI" id="CHEBI:58349"/>
    </ligand>
</feature>
<dbReference type="AlphaFoldDB" id="A0A1M7KQD0"/>
<feature type="domain" description="CMP/dCMP-type deaminase" evidence="19">
    <location>
        <begin position="4"/>
        <end position="126"/>
    </location>
</feature>
<evidence type="ECO:0000256" key="8">
    <source>
        <dbReference type="ARBA" id="ARBA00022801"/>
    </source>
</evidence>
<evidence type="ECO:0000256" key="14">
    <source>
        <dbReference type="ARBA" id="ARBA00049886"/>
    </source>
</evidence>
<feature type="binding site" evidence="18">
    <location>
        <position position="87"/>
    </location>
    <ligand>
        <name>Zn(2+)</name>
        <dbReference type="ChEBI" id="CHEBI:29105"/>
        <note>catalytic</note>
    </ligand>
</feature>
<evidence type="ECO:0000256" key="9">
    <source>
        <dbReference type="ARBA" id="ARBA00022833"/>
    </source>
</evidence>
<feature type="binding site" evidence="17">
    <location>
        <position position="157"/>
    </location>
    <ligand>
        <name>NADP(+)</name>
        <dbReference type="ChEBI" id="CHEBI:58349"/>
    </ligand>
</feature>
<dbReference type="GO" id="GO:0050661">
    <property type="term" value="F:NADP binding"/>
    <property type="evidence" value="ECO:0007669"/>
    <property type="project" value="InterPro"/>
</dbReference>
<feature type="binding site" evidence="17">
    <location>
        <position position="295"/>
    </location>
    <ligand>
        <name>substrate</name>
    </ligand>
</feature>
<dbReference type="GO" id="GO:0008270">
    <property type="term" value="F:zinc ion binding"/>
    <property type="evidence" value="ECO:0007669"/>
    <property type="project" value="InterPro"/>
</dbReference>
<dbReference type="Gene3D" id="3.40.140.10">
    <property type="entry name" value="Cytidine Deaminase, domain 2"/>
    <property type="match status" value="1"/>
</dbReference>
<dbReference type="InterPro" id="IPR050765">
    <property type="entry name" value="Riboflavin_Biosynth_HTPR"/>
</dbReference>
<dbReference type="STRING" id="1120996.SAMN02746066_02858"/>
<keyword evidence="6 15" id="KW-0686">Riboflavin biosynthesis</keyword>
<dbReference type="InterPro" id="IPR016193">
    <property type="entry name" value="Cytidine_deaminase-like"/>
</dbReference>
<evidence type="ECO:0000256" key="4">
    <source>
        <dbReference type="ARBA" id="ARBA00005259"/>
    </source>
</evidence>
<comment type="similarity">
    <text evidence="5 15">In the C-terminal section; belongs to the HTP reductase family.</text>
</comment>
<evidence type="ECO:0000256" key="17">
    <source>
        <dbReference type="PIRSR" id="PIRSR006769-2"/>
    </source>
</evidence>
<feature type="binding site" evidence="17">
    <location>
        <position position="210"/>
    </location>
    <ligand>
        <name>substrate</name>
    </ligand>
</feature>
<dbReference type="PROSITE" id="PS00903">
    <property type="entry name" value="CYT_DCMP_DEAMINASES_1"/>
    <property type="match status" value="1"/>
</dbReference>
<feature type="binding site" evidence="17">
    <location>
        <position position="224"/>
    </location>
    <ligand>
        <name>NADP(+)</name>
        <dbReference type="ChEBI" id="CHEBI:58349"/>
    </ligand>
</feature>
<feature type="active site" description="Proton donor" evidence="16">
    <location>
        <position position="55"/>
    </location>
</feature>
<proteinExistence type="inferred from homology"/>
<dbReference type="NCBIfam" id="TIGR00326">
    <property type="entry name" value="eubact_ribD"/>
    <property type="match status" value="1"/>
</dbReference>
<feature type="binding site" evidence="17">
    <location>
        <position position="199"/>
    </location>
    <ligand>
        <name>NADP(+)</name>
        <dbReference type="ChEBI" id="CHEBI:58349"/>
    </ligand>
</feature>
<evidence type="ECO:0000256" key="16">
    <source>
        <dbReference type="PIRSR" id="PIRSR006769-1"/>
    </source>
</evidence>
<dbReference type="PANTHER" id="PTHR38011">
    <property type="entry name" value="DIHYDROFOLATE REDUCTASE FAMILY PROTEIN (AFU_ORTHOLOGUE AFUA_8G06820)"/>
    <property type="match status" value="1"/>
</dbReference>
<evidence type="ECO:0000313" key="21">
    <source>
        <dbReference type="Proteomes" id="UP000184038"/>
    </source>
</evidence>
<evidence type="ECO:0000256" key="12">
    <source>
        <dbReference type="ARBA" id="ARBA00023268"/>
    </source>
</evidence>
<protein>
    <recommendedName>
        <fullName evidence="15">Riboflavin biosynthesis protein RibD</fullName>
    </recommendedName>
    <domain>
        <recommendedName>
            <fullName evidence="15">Diaminohydroxyphosphoribosylaminopyrimidine deaminase</fullName>
            <shortName evidence="15">DRAP deaminase</shortName>
            <ecNumber evidence="15">3.5.4.26</ecNumber>
        </recommendedName>
        <alternativeName>
            <fullName evidence="15">Riboflavin-specific deaminase</fullName>
        </alternativeName>
    </domain>
    <domain>
        <recommendedName>
            <fullName evidence="15">5-amino-6-(5-phosphoribosylamino)uracil reductase</fullName>
            <ecNumber evidence="15">1.1.1.193</ecNumber>
        </recommendedName>
        <alternativeName>
            <fullName evidence="15">HTP reductase</fullName>
        </alternativeName>
    </domain>
</protein>
<organism evidence="20 21">
    <name type="scientific">Anaerosporobacter mobilis DSM 15930</name>
    <dbReference type="NCBI Taxonomy" id="1120996"/>
    <lineage>
        <taxon>Bacteria</taxon>
        <taxon>Bacillati</taxon>
        <taxon>Bacillota</taxon>
        <taxon>Clostridia</taxon>
        <taxon>Lachnospirales</taxon>
        <taxon>Lachnospiraceae</taxon>
        <taxon>Anaerosporobacter</taxon>
    </lineage>
</organism>
<dbReference type="UniPathway" id="UPA00275">
    <property type="reaction ID" value="UER00401"/>
</dbReference>
<dbReference type="InterPro" id="IPR004794">
    <property type="entry name" value="Eubact_RibD"/>
</dbReference>
<feature type="binding site" evidence="17">
    <location>
        <begin position="297"/>
        <end position="303"/>
    </location>
    <ligand>
        <name>NADP(+)</name>
        <dbReference type="ChEBI" id="CHEBI:58349"/>
    </ligand>
</feature>
<evidence type="ECO:0000259" key="19">
    <source>
        <dbReference type="PROSITE" id="PS51747"/>
    </source>
</evidence>
<dbReference type="EMBL" id="FRCP01000014">
    <property type="protein sequence ID" value="SHM67210.1"/>
    <property type="molecule type" value="Genomic_DNA"/>
</dbReference>
<keyword evidence="12" id="KW-0511">Multifunctional enzyme</keyword>
<dbReference type="GO" id="GO:0008835">
    <property type="term" value="F:diaminohydroxyphosphoribosylaminopyrimidine deaminase activity"/>
    <property type="evidence" value="ECO:0007669"/>
    <property type="project" value="UniProtKB-EC"/>
</dbReference>
<dbReference type="InterPro" id="IPR016192">
    <property type="entry name" value="APOBEC/CMP_deaminase_Zn-bd"/>
</dbReference>
<dbReference type="Gene3D" id="3.40.430.10">
    <property type="entry name" value="Dihydrofolate Reductase, subunit A"/>
    <property type="match status" value="1"/>
</dbReference>
<comment type="pathway">
    <text evidence="2 15">Cofactor biosynthesis; riboflavin biosynthesis; 5-amino-6-(D-ribitylamino)uracil from GTP: step 2/4.</text>
</comment>
<keyword evidence="8 15" id="KW-0378">Hydrolase</keyword>